<evidence type="ECO:0000256" key="4">
    <source>
        <dbReference type="ARBA" id="ARBA00013076"/>
    </source>
</evidence>
<keyword evidence="6" id="KW-0285">Flavoprotein</keyword>
<comment type="similarity">
    <text evidence="3">Belongs to the lysine N(6)-hydroxylase/L-ornithine N(5)-oxygenase family.</text>
</comment>
<dbReference type="PRINTS" id="PR00368">
    <property type="entry name" value="FADPNR"/>
</dbReference>
<sequence length="438" mass="50515">MTNEMHDVIGIGIGPYNLGMAALLDQTDEVSGIFFEKTPEFNWHPGMLIEKMDLQVPFLADLTTFADPKSPYTFMNYLYEHNRMFPFFFHKHFKVPRQEYNHYMQWVARQIDGLYFGYTVVDVKDHSNAEEPHYEVMVEETATGTLSAYKAKHVVLGTGSEPVILEGMDGLPNEDVVHTSRYVFEKEQLLKAKDVTVVGSGQSALEVFLDLLEEQERTDMKLTLLTRSGGLFQLDQAKFAQEFFTPDYVDYFHGLSFEQRNKALDTLGPLRNGIDPETLSRLYTNLYHKTAANQDSNVLIQPMTEVKGIEGTEDGYNLLCTQWQEERSYSYPTGKVVLATGYKPHLPKWFIDRYKEKIEWEDEKSYRVTRDYQLVFQDRRDHHFFTLTNLLHSHGAGATNLGLAVHRNVHIINTIAGKEVYKNQQDTSFQTFSAKDFS</sequence>
<comment type="catalytic activity">
    <reaction evidence="14">
        <text>L-lysine + NADPH + O2 = N(6)-hydroxy-L-lysine + NADP(+) + H2O</text>
        <dbReference type="Rhea" id="RHEA:23228"/>
        <dbReference type="ChEBI" id="CHEBI:15377"/>
        <dbReference type="ChEBI" id="CHEBI:15379"/>
        <dbReference type="ChEBI" id="CHEBI:32551"/>
        <dbReference type="ChEBI" id="CHEBI:57783"/>
        <dbReference type="ChEBI" id="CHEBI:57820"/>
        <dbReference type="ChEBI" id="CHEBI:58349"/>
        <dbReference type="EC" id="1.14.13.59"/>
    </reaction>
</comment>
<keyword evidence="7" id="KW-0274">FAD</keyword>
<name>A0ABY4EJQ6_9BACI</name>
<dbReference type="Pfam" id="PF13434">
    <property type="entry name" value="Lys_Orn_oxgnase"/>
    <property type="match status" value="1"/>
</dbReference>
<evidence type="ECO:0000256" key="14">
    <source>
        <dbReference type="ARBA" id="ARBA00048407"/>
    </source>
</evidence>
<dbReference type="InterPro" id="IPR036188">
    <property type="entry name" value="FAD/NAD-bd_sf"/>
</dbReference>
<comment type="cofactor">
    <cofactor evidence="1">
        <name>FAD</name>
        <dbReference type="ChEBI" id="CHEBI:57692"/>
    </cofactor>
</comment>
<keyword evidence="16" id="KW-1185">Reference proteome</keyword>
<evidence type="ECO:0000256" key="7">
    <source>
        <dbReference type="ARBA" id="ARBA00022827"/>
    </source>
</evidence>
<dbReference type="PANTHER" id="PTHR42802">
    <property type="entry name" value="MONOOXYGENASE"/>
    <property type="match status" value="1"/>
</dbReference>
<keyword evidence="9" id="KW-0560">Oxidoreductase</keyword>
<evidence type="ECO:0000256" key="11">
    <source>
        <dbReference type="ARBA" id="ARBA00031158"/>
    </source>
</evidence>
<keyword evidence="15" id="KW-0503">Monooxygenase</keyword>
<dbReference type="PANTHER" id="PTHR42802:SF1">
    <property type="entry name" value="L-ORNITHINE N(5)-MONOOXYGENASE"/>
    <property type="match status" value="1"/>
</dbReference>
<dbReference type="SUPFAM" id="SSF51905">
    <property type="entry name" value="FAD/NAD(P)-binding domain"/>
    <property type="match status" value="2"/>
</dbReference>
<evidence type="ECO:0000256" key="3">
    <source>
        <dbReference type="ARBA" id="ARBA00007588"/>
    </source>
</evidence>
<gene>
    <name evidence="15" type="ORF">MUN89_01715</name>
</gene>
<dbReference type="GO" id="GO:0004497">
    <property type="term" value="F:monooxygenase activity"/>
    <property type="evidence" value="ECO:0007669"/>
    <property type="project" value="UniProtKB-KW"/>
</dbReference>
<evidence type="ECO:0000256" key="13">
    <source>
        <dbReference type="ARBA" id="ARBA00032738"/>
    </source>
</evidence>
<proteinExistence type="inferred from homology"/>
<dbReference type="Gene3D" id="3.50.50.60">
    <property type="entry name" value="FAD/NAD(P)-binding domain"/>
    <property type="match status" value="1"/>
</dbReference>
<protein>
    <recommendedName>
        <fullName evidence="5">L-lysine N6-monooxygenase MbtG</fullName>
        <ecNumber evidence="4">1.14.13.59</ecNumber>
    </recommendedName>
    <alternativeName>
        <fullName evidence="13">Lysine 6-N-hydroxylase</fullName>
    </alternativeName>
    <alternativeName>
        <fullName evidence="12">Lysine N6-hydroxylase</fullName>
    </alternativeName>
    <alternativeName>
        <fullName evidence="10">Lysine-N-oxygenase</fullName>
    </alternativeName>
    <alternativeName>
        <fullName evidence="11">Mycobactin synthase protein G</fullName>
    </alternativeName>
</protein>
<dbReference type="InterPro" id="IPR025700">
    <property type="entry name" value="Lys/Orn_oxygenase"/>
</dbReference>
<dbReference type="EMBL" id="CP095073">
    <property type="protein sequence ID" value="UOQ44706.1"/>
    <property type="molecule type" value="Genomic_DNA"/>
</dbReference>
<evidence type="ECO:0000313" key="16">
    <source>
        <dbReference type="Proteomes" id="UP000831787"/>
    </source>
</evidence>
<accession>A0ABY4EJQ6</accession>
<evidence type="ECO:0000256" key="2">
    <source>
        <dbReference type="ARBA" id="ARBA00004924"/>
    </source>
</evidence>
<evidence type="ECO:0000256" key="6">
    <source>
        <dbReference type="ARBA" id="ARBA00022630"/>
    </source>
</evidence>
<evidence type="ECO:0000256" key="8">
    <source>
        <dbReference type="ARBA" id="ARBA00022857"/>
    </source>
</evidence>
<evidence type="ECO:0000256" key="1">
    <source>
        <dbReference type="ARBA" id="ARBA00001974"/>
    </source>
</evidence>
<keyword evidence="8" id="KW-0521">NADP</keyword>
<dbReference type="Proteomes" id="UP000831787">
    <property type="component" value="Chromosome"/>
</dbReference>
<reference evidence="15 16" key="1">
    <citation type="submission" date="2022-04" db="EMBL/GenBank/DDBJ databases">
        <title>Halobacillus sp. isolated from saltern.</title>
        <authorList>
            <person name="Won M."/>
            <person name="Lee C.-M."/>
            <person name="Woen H.-Y."/>
            <person name="Kwon S.-W."/>
        </authorList>
    </citation>
    <scope>NUCLEOTIDE SEQUENCE [LARGE SCALE GENOMIC DNA]</scope>
    <source>
        <strain evidence="15 16">SSBR10-3</strain>
    </source>
</reference>
<evidence type="ECO:0000256" key="12">
    <source>
        <dbReference type="ARBA" id="ARBA00032493"/>
    </source>
</evidence>
<dbReference type="RefSeq" id="WP_244710879.1">
    <property type="nucleotide sequence ID" value="NZ_CP095073.1"/>
</dbReference>
<dbReference type="EC" id="1.14.13.59" evidence="4"/>
<evidence type="ECO:0000313" key="15">
    <source>
        <dbReference type="EMBL" id="UOQ44706.1"/>
    </source>
</evidence>
<evidence type="ECO:0000256" key="5">
    <source>
        <dbReference type="ARBA" id="ARBA00016406"/>
    </source>
</evidence>
<organism evidence="15 16">
    <name type="scientific">Halobacillus salinarum</name>
    <dbReference type="NCBI Taxonomy" id="2932257"/>
    <lineage>
        <taxon>Bacteria</taxon>
        <taxon>Bacillati</taxon>
        <taxon>Bacillota</taxon>
        <taxon>Bacilli</taxon>
        <taxon>Bacillales</taxon>
        <taxon>Bacillaceae</taxon>
        <taxon>Halobacillus</taxon>
    </lineage>
</organism>
<comment type="pathway">
    <text evidence="2">Siderophore biosynthesis.</text>
</comment>
<evidence type="ECO:0000256" key="10">
    <source>
        <dbReference type="ARBA" id="ARBA00029939"/>
    </source>
</evidence>
<evidence type="ECO:0000256" key="9">
    <source>
        <dbReference type="ARBA" id="ARBA00023002"/>
    </source>
</evidence>